<organism evidence="1 2">
    <name type="scientific">Actinoallomurus spadix</name>
    <dbReference type="NCBI Taxonomy" id="79912"/>
    <lineage>
        <taxon>Bacteria</taxon>
        <taxon>Bacillati</taxon>
        <taxon>Actinomycetota</taxon>
        <taxon>Actinomycetes</taxon>
        <taxon>Streptosporangiales</taxon>
        <taxon>Thermomonosporaceae</taxon>
        <taxon>Actinoallomurus</taxon>
    </lineage>
</organism>
<accession>A0ABN0WIM1</accession>
<keyword evidence="2" id="KW-1185">Reference proteome</keyword>
<dbReference type="RefSeq" id="WP_252808128.1">
    <property type="nucleotide sequence ID" value="NZ_BAAABM010000019.1"/>
</dbReference>
<name>A0ABN0WIM1_9ACTN</name>
<gene>
    <name evidence="1" type="ORF">GCM10010151_30740</name>
</gene>
<evidence type="ECO:0000313" key="1">
    <source>
        <dbReference type="EMBL" id="GAA0338950.1"/>
    </source>
</evidence>
<proteinExistence type="predicted"/>
<reference evidence="1 2" key="1">
    <citation type="journal article" date="2019" name="Int. J. Syst. Evol. Microbiol.">
        <title>The Global Catalogue of Microorganisms (GCM) 10K type strain sequencing project: providing services to taxonomists for standard genome sequencing and annotation.</title>
        <authorList>
            <consortium name="The Broad Institute Genomics Platform"/>
            <consortium name="The Broad Institute Genome Sequencing Center for Infectious Disease"/>
            <person name="Wu L."/>
            <person name="Ma J."/>
        </authorList>
    </citation>
    <scope>NUCLEOTIDE SEQUENCE [LARGE SCALE GENOMIC DNA]</scope>
    <source>
        <strain evidence="1 2">JCM 3146</strain>
    </source>
</reference>
<evidence type="ECO:0000313" key="2">
    <source>
        <dbReference type="Proteomes" id="UP001501822"/>
    </source>
</evidence>
<protein>
    <submittedName>
        <fullName evidence="1">Uncharacterized protein</fullName>
    </submittedName>
</protein>
<dbReference type="EMBL" id="BAAABM010000019">
    <property type="protein sequence ID" value="GAA0338950.1"/>
    <property type="molecule type" value="Genomic_DNA"/>
</dbReference>
<sequence length="70" mass="8141">MRPDRHEFSVWVRAHHPDVGGDPERFAAGLDRWRAGAGEAGNVTVFRSRRGLWPIVRWARRGRRGRRRPA</sequence>
<comment type="caution">
    <text evidence="1">The sequence shown here is derived from an EMBL/GenBank/DDBJ whole genome shotgun (WGS) entry which is preliminary data.</text>
</comment>
<dbReference type="Proteomes" id="UP001501822">
    <property type="component" value="Unassembled WGS sequence"/>
</dbReference>